<dbReference type="SUPFAM" id="SSF51126">
    <property type="entry name" value="Pectin lyase-like"/>
    <property type="match status" value="1"/>
</dbReference>
<keyword evidence="1 2" id="KW-0456">Lyase</keyword>
<proteinExistence type="inferred from homology"/>
<dbReference type="SMART" id="SM00656">
    <property type="entry name" value="Amb_all"/>
    <property type="match status" value="1"/>
</dbReference>
<accession>A0A8J3NRT7</accession>
<keyword evidence="2" id="KW-0624">Polysaccharide degradation</keyword>
<dbReference type="InterPro" id="IPR011050">
    <property type="entry name" value="Pectin_lyase_fold/virulence"/>
</dbReference>
<organism evidence="5 6">
    <name type="scientific">Catellatospora chokoriensis</name>
    <dbReference type="NCBI Taxonomy" id="310353"/>
    <lineage>
        <taxon>Bacteria</taxon>
        <taxon>Bacillati</taxon>
        <taxon>Actinomycetota</taxon>
        <taxon>Actinomycetes</taxon>
        <taxon>Micromonosporales</taxon>
        <taxon>Micromonosporaceae</taxon>
        <taxon>Catellatospora</taxon>
    </lineage>
</organism>
<gene>
    <name evidence="5" type="primary">pel</name>
    <name evidence="5" type="ORF">Cch02nite_19190</name>
</gene>
<sequence>MESAMRMRDSVVGRRRVRRAVAGSALGVLLLLTGASPAAATGDPSGPGWWARQLARQPLAAADGWAASGAGTTGGSAADDAHVFVARNRDELAAALTGAEPKIVFVEGVIDGLKTADGTALTCADLADPGYTLESYLAAYDPAVWGRATDPSGPIEQARVRSVANQRARTELKVGPNTTVLGLGDATLRHLTLMIDGGNNVIVRNLNFEDAADCFPRWRPTDGAEGNWNSEYDLVSVRRSTNVWIDHNTFSDGDNPDSNQPVYFGRPWQVHDGACDITHTSDLVTVSANVFTHHDKTMLIGSSDTVGPDVGKLRVTLRHNIFDGVGQRAPRVRFGQVDVYNNTFRIAEFYDYSVGLGIQSAVYLENNHFTLTDGITADRVLKDWKGTAVTERGSFGRVGNGRPGPLNLLAAYNTAHDPDFGADAGWTPTLRAYQPLPGWAVPLATLLSGAGRLGAR</sequence>
<protein>
    <submittedName>
        <fullName evidence="5">Pectate lyase</fullName>
    </submittedName>
</protein>
<name>A0A8J3NRT7_9ACTN</name>
<feature type="signal peptide" evidence="3">
    <location>
        <begin position="1"/>
        <end position="40"/>
    </location>
</feature>
<comment type="similarity">
    <text evidence="2">Belongs to the polysaccharide lyase 1 family.</text>
</comment>
<reference evidence="5 6" key="1">
    <citation type="submission" date="2021-01" db="EMBL/GenBank/DDBJ databases">
        <title>Whole genome shotgun sequence of Catellatospora chokoriensis NBRC 107358.</title>
        <authorList>
            <person name="Komaki H."/>
            <person name="Tamura T."/>
        </authorList>
    </citation>
    <scope>NUCLEOTIDE SEQUENCE [LARGE SCALE GENOMIC DNA]</scope>
    <source>
        <strain evidence="5 6">NBRC 107358</strain>
    </source>
</reference>
<dbReference type="Proteomes" id="UP000619293">
    <property type="component" value="Unassembled WGS sequence"/>
</dbReference>
<comment type="subcellular location">
    <subcellularLocation>
        <location evidence="2">Secreted</location>
    </subcellularLocation>
</comment>
<dbReference type="InterPro" id="IPR045032">
    <property type="entry name" value="PEL"/>
</dbReference>
<keyword evidence="2" id="KW-0964">Secreted</keyword>
<feature type="domain" description="Pectate lyase" evidence="4">
    <location>
        <begin position="126"/>
        <end position="375"/>
    </location>
</feature>
<dbReference type="EMBL" id="BONG01000008">
    <property type="protein sequence ID" value="GIF88475.1"/>
    <property type="molecule type" value="Genomic_DNA"/>
</dbReference>
<dbReference type="PANTHER" id="PTHR31683:SF18">
    <property type="entry name" value="PECTATE LYASE 21-RELATED"/>
    <property type="match status" value="1"/>
</dbReference>
<evidence type="ECO:0000256" key="2">
    <source>
        <dbReference type="RuleBase" id="RU361173"/>
    </source>
</evidence>
<dbReference type="Gene3D" id="2.160.20.10">
    <property type="entry name" value="Single-stranded right-handed beta-helix, Pectin lyase-like"/>
    <property type="match status" value="1"/>
</dbReference>
<dbReference type="GO" id="GO:0030570">
    <property type="term" value="F:pectate lyase activity"/>
    <property type="evidence" value="ECO:0007669"/>
    <property type="project" value="InterPro"/>
</dbReference>
<evidence type="ECO:0000259" key="4">
    <source>
        <dbReference type="SMART" id="SM00656"/>
    </source>
</evidence>
<keyword evidence="2" id="KW-0119">Carbohydrate metabolism</keyword>
<dbReference type="Pfam" id="PF00544">
    <property type="entry name" value="Pectate_lyase_4"/>
    <property type="match status" value="2"/>
</dbReference>
<evidence type="ECO:0000313" key="6">
    <source>
        <dbReference type="Proteomes" id="UP000619293"/>
    </source>
</evidence>
<feature type="chain" id="PRO_5035297271" evidence="3">
    <location>
        <begin position="41"/>
        <end position="456"/>
    </location>
</feature>
<keyword evidence="3" id="KW-0732">Signal</keyword>
<evidence type="ECO:0000313" key="5">
    <source>
        <dbReference type="EMBL" id="GIF88475.1"/>
    </source>
</evidence>
<dbReference type="GO" id="GO:0005576">
    <property type="term" value="C:extracellular region"/>
    <property type="evidence" value="ECO:0007669"/>
    <property type="project" value="UniProtKB-SubCell"/>
</dbReference>
<dbReference type="InterPro" id="IPR002022">
    <property type="entry name" value="Pec_lyase"/>
</dbReference>
<comment type="caution">
    <text evidence="5">The sequence shown here is derived from an EMBL/GenBank/DDBJ whole genome shotgun (WGS) entry which is preliminary data.</text>
</comment>
<dbReference type="PANTHER" id="PTHR31683">
    <property type="entry name" value="PECTATE LYASE 18-RELATED"/>
    <property type="match status" value="1"/>
</dbReference>
<dbReference type="InterPro" id="IPR012334">
    <property type="entry name" value="Pectin_lyas_fold"/>
</dbReference>
<dbReference type="AlphaFoldDB" id="A0A8J3NRT7"/>
<keyword evidence="6" id="KW-1185">Reference proteome</keyword>
<evidence type="ECO:0000256" key="1">
    <source>
        <dbReference type="ARBA" id="ARBA00023239"/>
    </source>
</evidence>
<evidence type="ECO:0000256" key="3">
    <source>
        <dbReference type="SAM" id="SignalP"/>
    </source>
</evidence>
<dbReference type="GO" id="GO:0000272">
    <property type="term" value="P:polysaccharide catabolic process"/>
    <property type="evidence" value="ECO:0007669"/>
    <property type="project" value="UniProtKB-KW"/>
</dbReference>